<keyword evidence="17" id="KW-1185">Reference proteome</keyword>
<evidence type="ECO:0000256" key="6">
    <source>
        <dbReference type="ARBA" id="ARBA00022485"/>
    </source>
</evidence>
<feature type="binding site" evidence="13">
    <location>
        <position position="277"/>
    </location>
    <ligand>
        <name>[3Fe-4S] cluster</name>
        <dbReference type="ChEBI" id="CHEBI:21137"/>
    </ligand>
</feature>
<evidence type="ECO:0000256" key="12">
    <source>
        <dbReference type="ARBA" id="ARBA00023291"/>
    </source>
</evidence>
<feature type="binding site" evidence="13">
    <location>
        <position position="274"/>
    </location>
    <ligand>
        <name>[3Fe-4S] cluster</name>
        <dbReference type="ChEBI" id="CHEBI:21137"/>
    </ligand>
</feature>
<dbReference type="PANTHER" id="PTHR30013">
    <property type="entry name" value="NIFE / NIFESE HYDROGENASE SMALL SUBUNIT FAMILY MEMBER"/>
    <property type="match status" value="1"/>
</dbReference>
<dbReference type="InterPro" id="IPR006137">
    <property type="entry name" value="NADH_UbQ_OxRdtase-like_20kDa"/>
</dbReference>
<feature type="binding site" evidence="13">
    <location>
        <position position="146"/>
    </location>
    <ligand>
        <name>[4Fe-4S] cluster</name>
        <dbReference type="ChEBI" id="CHEBI:49883"/>
        <label>1</label>
    </ligand>
</feature>
<dbReference type="STRING" id="398511.BpOF4_01300"/>
<evidence type="ECO:0000256" key="13">
    <source>
        <dbReference type="PIRSR" id="PIRSR000310-1"/>
    </source>
</evidence>
<dbReference type="InterPro" id="IPR001821">
    <property type="entry name" value="NiFe_hydrogenase_ssu"/>
</dbReference>
<comment type="similarity">
    <text evidence="4">Belongs to the [NiFe]/[NiFeSe] hydrogenase small subunit family.</text>
</comment>
<dbReference type="NCBIfam" id="TIGR00391">
    <property type="entry name" value="hydA"/>
    <property type="match status" value="1"/>
</dbReference>
<dbReference type="SUPFAM" id="SSF56770">
    <property type="entry name" value="HydA/Nqo6-like"/>
    <property type="match status" value="1"/>
</dbReference>
<dbReference type="PANTHER" id="PTHR30013:SF7">
    <property type="entry name" value="HYDROGENASE-2 SMALL CHAIN"/>
    <property type="match status" value="1"/>
</dbReference>
<feature type="binding site" evidence="13">
    <location>
        <position position="220"/>
    </location>
    <ligand>
        <name>[4Fe-4S] cluster</name>
        <dbReference type="ChEBI" id="CHEBI:49883"/>
        <label>2</label>
    </ligand>
</feature>
<dbReference type="eggNOG" id="COG1740">
    <property type="taxonomic scope" value="Bacteria"/>
</dbReference>
<evidence type="ECO:0000256" key="11">
    <source>
        <dbReference type="ARBA" id="ARBA00023014"/>
    </source>
</evidence>
<dbReference type="Pfam" id="PF01058">
    <property type="entry name" value="Oxidored_q6"/>
    <property type="match status" value="1"/>
</dbReference>
<dbReference type="EMBL" id="CP001878">
    <property type="protein sequence ID" value="ADC48328.1"/>
    <property type="molecule type" value="Genomic_DNA"/>
</dbReference>
<dbReference type="Gene3D" id="3.40.50.700">
    <property type="entry name" value="NADH:ubiquinone oxidoreductase-like, 20kDa subunit"/>
    <property type="match status" value="1"/>
</dbReference>
<dbReference type="GO" id="GO:0051539">
    <property type="term" value="F:4 iron, 4 sulfur cluster binding"/>
    <property type="evidence" value="ECO:0007669"/>
    <property type="project" value="UniProtKB-KW"/>
</dbReference>
<keyword evidence="8" id="KW-0732">Signal</keyword>
<keyword evidence="9" id="KW-0560">Oxidoreductase</keyword>
<dbReference type="GO" id="GO:0044569">
    <property type="term" value="C:[Ni-Fe] hydrogenase complex"/>
    <property type="evidence" value="ECO:0007669"/>
    <property type="project" value="TreeGrafter"/>
</dbReference>
<feature type="binding site" evidence="13">
    <location>
        <position position="217"/>
    </location>
    <ligand>
        <name>[4Fe-4S] cluster</name>
        <dbReference type="ChEBI" id="CHEBI:49883"/>
        <label>2</label>
    </ligand>
</feature>
<dbReference type="Gene3D" id="4.10.480.10">
    <property type="entry name" value="Cytochrome-c3 hydrogenase, C-terminal domain"/>
    <property type="match status" value="1"/>
</dbReference>
<dbReference type="GO" id="GO:0008901">
    <property type="term" value="F:ferredoxin hydrogenase activity"/>
    <property type="evidence" value="ECO:0007669"/>
    <property type="project" value="InterPro"/>
</dbReference>
<evidence type="ECO:0000256" key="9">
    <source>
        <dbReference type="ARBA" id="ARBA00023002"/>
    </source>
</evidence>
<feature type="binding site" evidence="13">
    <location>
        <position position="180"/>
    </location>
    <ligand>
        <name>[4Fe-4S] cluster</name>
        <dbReference type="ChEBI" id="CHEBI:49883"/>
        <label>1</label>
    </ligand>
</feature>
<feature type="binding site" evidence="13">
    <location>
        <position position="246"/>
    </location>
    <ligand>
        <name>[4Fe-4S] cluster</name>
        <dbReference type="ChEBI" id="CHEBI:49883"/>
        <label>2</label>
    </ligand>
</feature>
<evidence type="ECO:0000256" key="4">
    <source>
        <dbReference type="ARBA" id="ARBA00006605"/>
    </source>
</evidence>
<dbReference type="GO" id="GO:0046872">
    <property type="term" value="F:metal ion binding"/>
    <property type="evidence" value="ECO:0007669"/>
    <property type="project" value="UniProtKB-KW"/>
</dbReference>
<dbReference type="KEGG" id="bpf:BpOF4_01300"/>
<comment type="cofactor">
    <cofactor evidence="1">
        <name>[3Fe-4S] cluster</name>
        <dbReference type="ChEBI" id="CHEBI:21137"/>
    </cofactor>
</comment>
<evidence type="ECO:0000259" key="15">
    <source>
        <dbReference type="Pfam" id="PF14720"/>
    </source>
</evidence>
<dbReference type="PIRSF" id="PIRSF000310">
    <property type="entry name" value="NiFe_hyd_ssu"/>
    <property type="match status" value="1"/>
</dbReference>
<comment type="cofactor">
    <cofactor evidence="2">
        <name>[4Fe-4S] cluster</name>
        <dbReference type="ChEBI" id="CHEBI:49883"/>
    </cofactor>
</comment>
<keyword evidence="10 13" id="KW-0408">Iron</keyword>
<dbReference type="GO" id="GO:0009055">
    <property type="term" value="F:electron transfer activity"/>
    <property type="evidence" value="ECO:0007669"/>
    <property type="project" value="TreeGrafter"/>
</dbReference>
<feature type="binding site" evidence="13">
    <location>
        <position position="46"/>
    </location>
    <ligand>
        <name>[4Fe-4S] cluster</name>
        <dbReference type="ChEBI" id="CHEBI:49883"/>
        <label>1</label>
    </ligand>
</feature>
<dbReference type="GO" id="GO:0030313">
    <property type="term" value="C:cell envelope"/>
    <property type="evidence" value="ECO:0007669"/>
    <property type="project" value="UniProtKB-SubCell"/>
</dbReference>
<dbReference type="GO" id="GO:0009061">
    <property type="term" value="P:anaerobic respiration"/>
    <property type="evidence" value="ECO:0007669"/>
    <property type="project" value="TreeGrafter"/>
</dbReference>
<keyword evidence="12 13" id="KW-0003">3Fe-4S</keyword>
<accession>D3FUC6</accession>
<dbReference type="Pfam" id="PF14720">
    <property type="entry name" value="NiFe_hyd_SSU_C"/>
    <property type="match status" value="1"/>
</dbReference>
<dbReference type="InterPro" id="IPR037148">
    <property type="entry name" value="NiFe-Hase_small_C_sf"/>
</dbReference>
<evidence type="ECO:0000256" key="2">
    <source>
        <dbReference type="ARBA" id="ARBA00001966"/>
    </source>
</evidence>
<feature type="binding site" evidence="13">
    <location>
        <position position="255"/>
    </location>
    <ligand>
        <name>[3Fe-4S] cluster</name>
        <dbReference type="ChEBI" id="CHEBI:21137"/>
    </ligand>
</feature>
<dbReference type="Proteomes" id="UP000001544">
    <property type="component" value="Chromosome"/>
</dbReference>
<organism evidence="16 17">
    <name type="scientific">Alkalihalophilus pseudofirmus (strain ATCC BAA-2126 / JCM 17055 / OF4)</name>
    <name type="common">Bacillus pseudofirmus</name>
    <dbReference type="NCBI Taxonomy" id="398511"/>
    <lineage>
        <taxon>Bacteria</taxon>
        <taxon>Bacillati</taxon>
        <taxon>Bacillota</taxon>
        <taxon>Bacilli</taxon>
        <taxon>Bacillales</taxon>
        <taxon>Bacillaceae</taxon>
        <taxon>Alkalihalophilus</taxon>
    </lineage>
</organism>
<feature type="domain" description="Cytochrome-c3 hydrogenase C-terminal" evidence="15">
    <location>
        <begin position="212"/>
        <end position="289"/>
    </location>
</feature>
<gene>
    <name evidence="16" type="primary">hydA</name>
    <name evidence="16" type="ordered locus">BpOF4_01300</name>
</gene>
<evidence type="ECO:0000256" key="3">
    <source>
        <dbReference type="ARBA" id="ARBA00004196"/>
    </source>
</evidence>
<dbReference type="GO" id="GO:0016020">
    <property type="term" value="C:membrane"/>
    <property type="evidence" value="ECO:0007669"/>
    <property type="project" value="TreeGrafter"/>
</dbReference>
<protein>
    <submittedName>
        <fullName evidence="16">[Ni/Fe] hydrogenase, small subunit</fullName>
    </submittedName>
</protein>
<dbReference type="PRINTS" id="PR00614">
    <property type="entry name" value="NIHGNASESMLL"/>
</dbReference>
<evidence type="ECO:0000256" key="8">
    <source>
        <dbReference type="ARBA" id="ARBA00022729"/>
    </source>
</evidence>
<feature type="binding site" evidence="13">
    <location>
        <position position="240"/>
    </location>
    <ligand>
        <name>[4Fe-4S] cluster</name>
        <dbReference type="ChEBI" id="CHEBI:49883"/>
        <label>2</label>
    </ligand>
</feature>
<dbReference type="InterPro" id="IPR037024">
    <property type="entry name" value="NiFe_Hase_small_N_sf"/>
</dbReference>
<dbReference type="HOGENOM" id="CLU_046107_1_1_9"/>
<evidence type="ECO:0000256" key="5">
    <source>
        <dbReference type="ARBA" id="ARBA00011771"/>
    </source>
</evidence>
<evidence type="ECO:0000256" key="1">
    <source>
        <dbReference type="ARBA" id="ARBA00001927"/>
    </source>
</evidence>
<sequence length="301" mass="32987">MEKYVLPPEPLTNEAISERLTTQAMLRVNSGLVKKRNLVYLELNGCSGNIISLLNGQNPDFDYTLQSLVNLRYSNSLMVAEGTQAIEQLMEQLDDDFILAVEGAVALKNNGLYNIIGSLEGEPLTGLKAAQMFGEKAAHIISVGACSTHGGVSAAKPNPSESVGLQSVLKEKAIIKLPGCPVHPDWFLGTLSHLLLYGEPETDSLGRPLMFYSTLIHDRCPRRPFFDRGIFAEKLGDKTCLFKLGCRGPVTRVDCPTRQWNGHVNWPIGANTPCIGCSQFGFPDAMAPFISYDTTRVVRDE</sequence>
<keyword evidence="6 13" id="KW-0004">4Fe-4S</keyword>
<evidence type="ECO:0000256" key="7">
    <source>
        <dbReference type="ARBA" id="ARBA00022723"/>
    </source>
</evidence>
<keyword evidence="11 13" id="KW-0411">Iron-sulfur</keyword>
<reference evidence="16 17" key="1">
    <citation type="journal article" date="2011" name="Environ. Microbiol.">
        <title>Genome of alkaliphilic Bacillus pseudofirmus OF4 reveals adaptations that support the ability to grow in an external pH range from 7.5 to 11.4.</title>
        <authorList>
            <person name="Janto B."/>
            <person name="Ahmed A."/>
            <person name="Ito M."/>
            <person name="Liu J."/>
            <person name="Hicks D.B."/>
            <person name="Pagni S."/>
            <person name="Fackelmayer O.J."/>
            <person name="Smith T.A."/>
            <person name="Earl J."/>
            <person name="Elbourne L.D."/>
            <person name="Hassan K."/>
            <person name="Paulsen I.T."/>
            <person name="Kolsto A.B."/>
            <person name="Tourasse N.J."/>
            <person name="Ehrlich G.D."/>
            <person name="Boissy R."/>
            <person name="Ivey D.M."/>
            <person name="Li G."/>
            <person name="Xue Y."/>
            <person name="Ma Y."/>
            <person name="Hu F.Z."/>
            <person name="Krulwich T.A."/>
        </authorList>
    </citation>
    <scope>NUCLEOTIDE SEQUENCE [LARGE SCALE GENOMIC DNA]</scope>
    <source>
        <strain evidence="17">ATCC BAA-2126 / JCM 17055 / OF4</strain>
    </source>
</reference>
<proteinExistence type="inferred from homology"/>
<comment type="subcellular location">
    <subcellularLocation>
        <location evidence="3">Cell envelope</location>
    </subcellularLocation>
</comment>
<dbReference type="InterPro" id="IPR027394">
    <property type="entry name" value="Cytochrome-c3_hydrogenase_C"/>
</dbReference>
<evidence type="ECO:0000313" key="17">
    <source>
        <dbReference type="Proteomes" id="UP000001544"/>
    </source>
</evidence>
<evidence type="ECO:0000259" key="14">
    <source>
        <dbReference type="Pfam" id="PF01058"/>
    </source>
</evidence>
<dbReference type="GO" id="GO:0009375">
    <property type="term" value="C:ferredoxin hydrogenase complex"/>
    <property type="evidence" value="ECO:0007669"/>
    <property type="project" value="InterPro"/>
</dbReference>
<evidence type="ECO:0000313" key="16">
    <source>
        <dbReference type="EMBL" id="ADC48328.1"/>
    </source>
</evidence>
<dbReference type="GO" id="GO:0051538">
    <property type="term" value="F:3 iron, 4 sulfur cluster binding"/>
    <property type="evidence" value="ECO:0007669"/>
    <property type="project" value="UniProtKB-KW"/>
</dbReference>
<name>D3FUC6_ALKPO</name>
<feature type="domain" description="NADH:ubiquinone oxidoreductase-like 20kDa subunit" evidence="14">
    <location>
        <begin position="46"/>
        <end position="194"/>
    </location>
</feature>
<evidence type="ECO:0000256" key="10">
    <source>
        <dbReference type="ARBA" id="ARBA00023004"/>
    </source>
</evidence>
<comment type="subunit">
    <text evidence="5">Heterodimer of a large and a small subunit.</text>
</comment>
<keyword evidence="7 13" id="KW-0479">Metal-binding</keyword>
<dbReference type="AlphaFoldDB" id="D3FUC6"/>